<dbReference type="InterPro" id="IPR009003">
    <property type="entry name" value="Peptidase_S1_PA"/>
</dbReference>
<dbReference type="PROSITE" id="PS00134">
    <property type="entry name" value="TRYPSIN_HIS"/>
    <property type="match status" value="1"/>
</dbReference>
<dbReference type="PROSITE" id="PS50240">
    <property type="entry name" value="TRYPSIN_DOM"/>
    <property type="match status" value="1"/>
</dbReference>
<dbReference type="InterPro" id="IPR001314">
    <property type="entry name" value="Peptidase_S1A"/>
</dbReference>
<sequence length="572" mass="64313">MILKGILLAVFALITTSQCTHYMDAKIDKVITSKDYPDFTKSSDNWFVGHKQLGGAVLVNCSVIFKGNNGNCDNASLIFYDGIIREAICNNKTNYSIHSKFNSIKIELIINRGEALFMCNNTALPYGRPDKEENKTVSGKGDQTVQPGTTGGQTLRPGTGGGQFLQPITGDLMIKENVVYKNISGNLTEDMHYKYRLKCDINRNILLKCQMRIHAVYADPTRRCETYRLRVHSGTKARWQCQTDNYFTHISENEILDVTIDTGKNIKGDVKCEIKSIEKISHSNYKRRASEEIDSSEFGKRNIQGTKKTTCDCGWSNKPIGRIIFGIDAGKYEYPWSVSLQYKHSKFHFCGGSIITPYHILTAAHCISKKAPGDILVVMGSNNRSDSRISSVVKKIYEHNYNRKTFINDIAILELVTKINYALAVGPVCLPTRTLQLDGEFVTAMGWGQLHKSEHGIKDRAIMKKTRLRVIDIESCSIDWNFRWDIKDPKVICTWSKRSDICMGDSGGPVVWHDPEIHRYTLVGLPALCDGCVLRLPSAHTAVHDFYDWIVETIAKSVNPEAQAAQVCTKID</sequence>
<feature type="signal peptide" evidence="4">
    <location>
        <begin position="1"/>
        <end position="19"/>
    </location>
</feature>
<accession>A0AB38ZEI5</accession>
<keyword evidence="2" id="KW-0378">Hydrolase</keyword>
<dbReference type="Gene3D" id="2.40.10.10">
    <property type="entry name" value="Trypsin-like serine proteases"/>
    <property type="match status" value="2"/>
</dbReference>
<protein>
    <submittedName>
        <fullName evidence="6">Venom S1 protease 13</fullName>
    </submittedName>
</protein>
<organism evidence="6">
    <name type="scientific">Oncocephalus sp</name>
    <dbReference type="NCBI Taxonomy" id="2944721"/>
    <lineage>
        <taxon>Eukaryota</taxon>
        <taxon>Metazoa</taxon>
        <taxon>Ecdysozoa</taxon>
        <taxon>Arthropoda</taxon>
        <taxon>Hexapoda</taxon>
        <taxon>Insecta</taxon>
        <taxon>Pterygota</taxon>
        <taxon>Neoptera</taxon>
        <taxon>Paraneoptera</taxon>
        <taxon>Hemiptera</taxon>
        <taxon>Heteroptera</taxon>
        <taxon>Panheteroptera</taxon>
        <taxon>Cimicomorpha</taxon>
        <taxon>Reduviidae</taxon>
        <taxon>Stenopodainae</taxon>
        <taxon>Oncocephalus</taxon>
    </lineage>
</organism>
<keyword evidence="1" id="KW-1015">Disulfide bond</keyword>
<dbReference type="SUPFAM" id="SSF50494">
    <property type="entry name" value="Trypsin-like serine proteases"/>
    <property type="match status" value="1"/>
</dbReference>
<keyword evidence="2" id="KW-0720">Serine protease</keyword>
<keyword evidence="2 6" id="KW-0645">Protease</keyword>
<evidence type="ECO:0000256" key="1">
    <source>
        <dbReference type="ARBA" id="ARBA00023157"/>
    </source>
</evidence>
<dbReference type="FunFam" id="2.40.10.10:FF:000068">
    <property type="entry name" value="transmembrane protease serine 2"/>
    <property type="match status" value="1"/>
</dbReference>
<feature type="domain" description="Peptidase S1" evidence="5">
    <location>
        <begin position="323"/>
        <end position="555"/>
    </location>
</feature>
<evidence type="ECO:0000259" key="5">
    <source>
        <dbReference type="PROSITE" id="PS50240"/>
    </source>
</evidence>
<evidence type="ECO:0000256" key="2">
    <source>
        <dbReference type="RuleBase" id="RU363034"/>
    </source>
</evidence>
<keyword evidence="4" id="KW-0732">Signal</keyword>
<dbReference type="SMART" id="SM00020">
    <property type="entry name" value="Tryp_SPc"/>
    <property type="match status" value="1"/>
</dbReference>
<name>A0AB38ZEI5_9HEMI</name>
<evidence type="ECO:0000256" key="3">
    <source>
        <dbReference type="SAM" id="MobiDB-lite"/>
    </source>
</evidence>
<dbReference type="GO" id="GO:0006508">
    <property type="term" value="P:proteolysis"/>
    <property type="evidence" value="ECO:0007669"/>
    <property type="project" value="UniProtKB-KW"/>
</dbReference>
<dbReference type="PANTHER" id="PTHR24250">
    <property type="entry name" value="CHYMOTRYPSIN-RELATED"/>
    <property type="match status" value="1"/>
</dbReference>
<dbReference type="Pfam" id="PF00089">
    <property type="entry name" value="Trypsin"/>
    <property type="match status" value="1"/>
</dbReference>
<evidence type="ECO:0000313" key="6">
    <source>
        <dbReference type="EMBL" id="WXI02698.1"/>
    </source>
</evidence>
<reference evidence="6" key="1">
    <citation type="submission" date="2024-03" db="EMBL/GenBank/DDBJ databases">
        <title>Venom adaptation and exaptation during the trophic switch to blood-feeding by kissing bugs (Reduviidae: Triatominae).</title>
        <authorList>
            <person name="Zdenek C.N."/>
            <person name="Cardoso F.C."/>
            <person name="Robinson S.D."/>
            <person name="Mercedes R.S."/>
            <person name="Raidjoe E.R."/>
            <person name="Hernandez-Vargas M.J."/>
            <person name="Jin J."/>
            <person name="Corzo G."/>
            <person name="Vetter I."/>
            <person name="King G.F."/>
            <person name="Fry B.G."/>
            <person name="Walker A."/>
        </authorList>
    </citation>
    <scope>NUCLEOTIDE SEQUENCE</scope>
</reference>
<feature type="chain" id="PRO_5044309662" evidence="4">
    <location>
        <begin position="20"/>
        <end position="572"/>
    </location>
</feature>
<dbReference type="AlphaFoldDB" id="A0AB38ZEI5"/>
<dbReference type="PROSITE" id="PS00135">
    <property type="entry name" value="TRYPSIN_SER"/>
    <property type="match status" value="1"/>
</dbReference>
<evidence type="ECO:0000256" key="4">
    <source>
        <dbReference type="SAM" id="SignalP"/>
    </source>
</evidence>
<dbReference type="EMBL" id="PP517448">
    <property type="protein sequence ID" value="WXI02698.1"/>
    <property type="molecule type" value="mRNA"/>
</dbReference>
<dbReference type="GO" id="GO:0004252">
    <property type="term" value="F:serine-type endopeptidase activity"/>
    <property type="evidence" value="ECO:0007669"/>
    <property type="project" value="InterPro"/>
</dbReference>
<proteinExistence type="evidence at transcript level"/>
<dbReference type="PRINTS" id="PR00722">
    <property type="entry name" value="CHYMOTRYPSIN"/>
</dbReference>
<dbReference type="PANTHER" id="PTHR24250:SF50">
    <property type="entry name" value="PEPTIDASE S1 DOMAIN-CONTAINING PROTEIN"/>
    <property type="match status" value="1"/>
</dbReference>
<dbReference type="CDD" id="cd00190">
    <property type="entry name" value="Tryp_SPc"/>
    <property type="match status" value="1"/>
</dbReference>
<feature type="compositionally biased region" description="Low complexity" evidence="3">
    <location>
        <begin position="141"/>
        <end position="157"/>
    </location>
</feature>
<dbReference type="InterPro" id="IPR001254">
    <property type="entry name" value="Trypsin_dom"/>
</dbReference>
<dbReference type="InterPro" id="IPR018114">
    <property type="entry name" value="TRYPSIN_HIS"/>
</dbReference>
<feature type="region of interest" description="Disordered" evidence="3">
    <location>
        <begin position="128"/>
        <end position="160"/>
    </location>
</feature>
<dbReference type="InterPro" id="IPR043504">
    <property type="entry name" value="Peptidase_S1_PA_chymotrypsin"/>
</dbReference>
<dbReference type="InterPro" id="IPR033116">
    <property type="entry name" value="TRYPSIN_SER"/>
</dbReference>